<gene>
    <name evidence="3" type="ORF">H6H04_01035</name>
</gene>
<dbReference type="PRINTS" id="PR00412">
    <property type="entry name" value="EPOXHYDRLASE"/>
</dbReference>
<reference evidence="3 4" key="1">
    <citation type="submission" date="2020-08" db="EMBL/GenBank/DDBJ databases">
        <title>Winogradskyella ouciana sp. nov., isolated from the hadal seawater of the Mariana Trench.</title>
        <authorList>
            <person name="He X."/>
        </authorList>
    </citation>
    <scope>NUCLEOTIDE SEQUENCE [LARGE SCALE GENOMIC DNA]</scope>
    <source>
        <strain evidence="3 4">KCTC 22026</strain>
    </source>
</reference>
<comment type="caution">
    <text evidence="3">The sequence shown here is derived from an EMBL/GenBank/DDBJ whole genome shotgun (WGS) entry which is preliminary data.</text>
</comment>
<dbReference type="Proteomes" id="UP000607435">
    <property type="component" value="Unassembled WGS sequence"/>
</dbReference>
<evidence type="ECO:0000256" key="1">
    <source>
        <dbReference type="ARBA" id="ARBA00022801"/>
    </source>
</evidence>
<evidence type="ECO:0000313" key="4">
    <source>
        <dbReference type="Proteomes" id="UP000607435"/>
    </source>
</evidence>
<protein>
    <submittedName>
        <fullName evidence="3">Alpha/beta hydrolase</fullName>
    </submittedName>
</protein>
<sequence>MTQEFKFSNFPKSNIISINGIELEVFEAGKENMGNPIVLCHGFPEHAFSWRYQIPALVQAGYHVIVPNQRGYGNSSRPKEVTAYDIIHLTGDLVALLDYYNYRDAVFVGHDWGANVVWNLALLHPDRANKIINLALPYQERGEKPWIQFMEELFGEEFYFVHFNKKPGVADAVLDNHAENFLHNLFRKNVPLAPPESGMLMMNLAKAEKPLGEPILNDDDLSVFVTAFKNSGFNGAINWYRNLDRNWHLIADIDPIIKQPTLMIYGNLDMIPKFERLQDFVPDLDMICLDCGHHIQQELPQETNQSILKWLTKFNGSQRIENKNGNL</sequence>
<keyword evidence="4" id="KW-1185">Reference proteome</keyword>
<feature type="domain" description="AB hydrolase-1" evidence="2">
    <location>
        <begin position="35"/>
        <end position="296"/>
    </location>
</feature>
<dbReference type="GO" id="GO:0016787">
    <property type="term" value="F:hydrolase activity"/>
    <property type="evidence" value="ECO:0007669"/>
    <property type="project" value="UniProtKB-KW"/>
</dbReference>
<proteinExistence type="predicted"/>
<dbReference type="SUPFAM" id="SSF53474">
    <property type="entry name" value="alpha/beta-Hydrolases"/>
    <property type="match status" value="1"/>
</dbReference>
<dbReference type="Pfam" id="PF00561">
    <property type="entry name" value="Abhydrolase_1"/>
    <property type="match status" value="1"/>
</dbReference>
<name>A0ABR6XWU2_9FLAO</name>
<evidence type="ECO:0000313" key="3">
    <source>
        <dbReference type="EMBL" id="MBC3844950.1"/>
    </source>
</evidence>
<keyword evidence="1 3" id="KW-0378">Hydrolase</keyword>
<dbReference type="PANTHER" id="PTHR43329">
    <property type="entry name" value="EPOXIDE HYDROLASE"/>
    <property type="match status" value="1"/>
</dbReference>
<accession>A0ABR6XWU2</accession>
<dbReference type="EMBL" id="JACOME010000001">
    <property type="protein sequence ID" value="MBC3844950.1"/>
    <property type="molecule type" value="Genomic_DNA"/>
</dbReference>
<dbReference type="InterPro" id="IPR000639">
    <property type="entry name" value="Epox_hydrolase-like"/>
</dbReference>
<dbReference type="PRINTS" id="PR00111">
    <property type="entry name" value="ABHYDROLASE"/>
</dbReference>
<dbReference type="InterPro" id="IPR029058">
    <property type="entry name" value="AB_hydrolase_fold"/>
</dbReference>
<dbReference type="InterPro" id="IPR000073">
    <property type="entry name" value="AB_hydrolase_1"/>
</dbReference>
<organism evidence="3 4">
    <name type="scientific">Winogradskyella echinorum</name>
    <dbReference type="NCBI Taxonomy" id="538189"/>
    <lineage>
        <taxon>Bacteria</taxon>
        <taxon>Pseudomonadati</taxon>
        <taxon>Bacteroidota</taxon>
        <taxon>Flavobacteriia</taxon>
        <taxon>Flavobacteriales</taxon>
        <taxon>Flavobacteriaceae</taxon>
        <taxon>Winogradskyella</taxon>
    </lineage>
</organism>
<dbReference type="RefSeq" id="WP_186844084.1">
    <property type="nucleotide sequence ID" value="NZ_JACOME010000001.1"/>
</dbReference>
<evidence type="ECO:0000259" key="2">
    <source>
        <dbReference type="Pfam" id="PF00561"/>
    </source>
</evidence>
<dbReference type="Gene3D" id="3.40.50.1820">
    <property type="entry name" value="alpha/beta hydrolase"/>
    <property type="match status" value="1"/>
</dbReference>